<protein>
    <submittedName>
        <fullName evidence="7">DUF3533 domain-containing protein</fullName>
    </submittedName>
</protein>
<evidence type="ECO:0000313" key="8">
    <source>
        <dbReference type="Proteomes" id="UP000269097"/>
    </source>
</evidence>
<keyword evidence="8" id="KW-1185">Reference proteome</keyword>
<keyword evidence="2 5" id="KW-0812">Transmembrane</keyword>
<evidence type="ECO:0000313" key="7">
    <source>
        <dbReference type="EMBL" id="AYQ74511.1"/>
    </source>
</evidence>
<dbReference type="InterPro" id="IPR051328">
    <property type="entry name" value="T7SS_ABC-Transporter"/>
</dbReference>
<accession>A0A3G3K2W0</accession>
<feature type="transmembrane region" description="Helical" evidence="5">
    <location>
        <begin position="271"/>
        <end position="287"/>
    </location>
</feature>
<feature type="transmembrane region" description="Helical" evidence="5">
    <location>
        <begin position="356"/>
        <end position="377"/>
    </location>
</feature>
<dbReference type="InterPro" id="IPR022703">
    <property type="entry name" value="DUF3533"/>
</dbReference>
<dbReference type="PANTHER" id="PTHR43077">
    <property type="entry name" value="TRANSPORT PERMEASE YVFS-RELATED"/>
    <property type="match status" value="1"/>
</dbReference>
<dbReference type="Proteomes" id="UP000269097">
    <property type="component" value="Chromosome"/>
</dbReference>
<name>A0A3G3K2W0_9BACL</name>
<sequence length="398" mass="41838">MKMFVQQKFVRIAVIAVTVVLMVFGLAMMGSVLGAKPQGLPIALVVLDKPAELPTGGELAAGGMVKEKVTGLAQLPVKWKVLGTEGEAAAAMDRQEVYGALVLPADFSAGLLSIQSPEPKPSTVKLYYNEGMSAQGVAAAKSILQQVAKNVSAELSAQLLEQVGQRVQQISVGSVHALLAPFGTQEISVHPVGSNNGGGSAPNMLTQIIWMGCLVMSVLLFFASKAATVHGGRRSAVAGQTVIGLALAAGASGFLVWMAHSWYGMEIADQSTTWLFLWLAASAFFLMQTALFNWIGIPAVAILVLLLFFSLPVLNLAPEFMPQATQDWLYSWTPFRYVASGLRNLMYFGGEHGMGLSYGVLWGIAGVSLAAVLASALRKGRVQFAAGGSAGAAPAQAR</sequence>
<proteinExistence type="predicted"/>
<reference evidence="7 8" key="1">
    <citation type="submission" date="2018-10" db="EMBL/GenBank/DDBJ databases">
        <title>Genome Sequence of Cohnella sp.</title>
        <authorList>
            <person name="Srinivasan S."/>
            <person name="Kim M.K."/>
        </authorList>
    </citation>
    <scope>NUCLEOTIDE SEQUENCE [LARGE SCALE GENOMIC DNA]</scope>
    <source>
        <strain evidence="7 8">18JY8-7</strain>
    </source>
</reference>
<dbReference type="Gene3D" id="3.40.1710.10">
    <property type="entry name" value="abc type-2 transporter like domain"/>
    <property type="match status" value="1"/>
</dbReference>
<feature type="domain" description="DUF3533" evidence="6">
    <location>
        <begin position="40"/>
        <end position="368"/>
    </location>
</feature>
<dbReference type="GO" id="GO:0140359">
    <property type="term" value="F:ABC-type transporter activity"/>
    <property type="evidence" value="ECO:0007669"/>
    <property type="project" value="InterPro"/>
</dbReference>
<dbReference type="EMBL" id="CP033433">
    <property type="protein sequence ID" value="AYQ74511.1"/>
    <property type="molecule type" value="Genomic_DNA"/>
</dbReference>
<dbReference type="AlphaFoldDB" id="A0A3G3K2W0"/>
<feature type="transmembrane region" description="Helical" evidence="5">
    <location>
        <begin position="294"/>
        <end position="314"/>
    </location>
</feature>
<gene>
    <name evidence="7" type="ORF">EAV92_19225</name>
</gene>
<keyword evidence="3 5" id="KW-1133">Transmembrane helix</keyword>
<evidence type="ECO:0000256" key="4">
    <source>
        <dbReference type="ARBA" id="ARBA00023136"/>
    </source>
</evidence>
<dbReference type="PANTHER" id="PTHR43077:SF5">
    <property type="entry name" value="PHAGE INFECTION PROTEIN"/>
    <property type="match status" value="1"/>
</dbReference>
<feature type="transmembrane region" description="Helical" evidence="5">
    <location>
        <begin position="236"/>
        <end position="259"/>
    </location>
</feature>
<dbReference type="Pfam" id="PF12051">
    <property type="entry name" value="DUF3533"/>
    <property type="match status" value="1"/>
</dbReference>
<evidence type="ECO:0000256" key="3">
    <source>
        <dbReference type="ARBA" id="ARBA00022989"/>
    </source>
</evidence>
<organism evidence="7 8">
    <name type="scientific">Cohnella candidum</name>
    <dbReference type="NCBI Taxonomy" id="2674991"/>
    <lineage>
        <taxon>Bacteria</taxon>
        <taxon>Bacillati</taxon>
        <taxon>Bacillota</taxon>
        <taxon>Bacilli</taxon>
        <taxon>Bacillales</taxon>
        <taxon>Paenibacillaceae</taxon>
        <taxon>Cohnella</taxon>
    </lineage>
</organism>
<feature type="transmembrane region" description="Helical" evidence="5">
    <location>
        <begin position="204"/>
        <end position="224"/>
    </location>
</feature>
<dbReference type="KEGG" id="coh:EAV92_19225"/>
<comment type="subcellular location">
    <subcellularLocation>
        <location evidence="1">Membrane</location>
        <topology evidence="1">Multi-pass membrane protein</topology>
    </subcellularLocation>
</comment>
<evidence type="ECO:0000256" key="1">
    <source>
        <dbReference type="ARBA" id="ARBA00004141"/>
    </source>
</evidence>
<keyword evidence="4 5" id="KW-0472">Membrane</keyword>
<dbReference type="GO" id="GO:0016020">
    <property type="term" value="C:membrane"/>
    <property type="evidence" value="ECO:0007669"/>
    <property type="project" value="UniProtKB-SubCell"/>
</dbReference>
<evidence type="ECO:0000259" key="6">
    <source>
        <dbReference type="Pfam" id="PF12051"/>
    </source>
</evidence>
<evidence type="ECO:0000256" key="5">
    <source>
        <dbReference type="SAM" id="Phobius"/>
    </source>
</evidence>
<evidence type="ECO:0000256" key="2">
    <source>
        <dbReference type="ARBA" id="ARBA00022692"/>
    </source>
</evidence>